<sequence>MSDNAHNRPGLGIIFVLAGVIAISVNDLLIKQLSGGYPLHQSVFLRSGIGILFTLVLVQYEGGWSILKTRRPFVHALRGLLIVIANLSYFAALAALPLADATALFFVAPLFITLLSIPMLGEKVGPMRLGAVAVGFAGVVLMQRPWAGSAALEVPRIVLLLPVLSALTYALNQILTRRLGVESKASAMSVYIQVTFIIVSLGFYAVAGDGRFAEGQTNESVIFLLRAWRWPTPEDWPYFIALGVNSAIIGYCLSQAYRLADAATVAPYEYVGLPLAVLWGWVVFAELPTWEVWVGIALILGSGLFVFLREQQKARAIARSTRIRGRY</sequence>
<feature type="transmembrane region" description="Helical" evidence="6">
    <location>
        <begin position="101"/>
        <end position="120"/>
    </location>
</feature>
<feature type="transmembrane region" description="Helical" evidence="6">
    <location>
        <begin position="265"/>
        <end position="284"/>
    </location>
</feature>
<comment type="subcellular location">
    <subcellularLocation>
        <location evidence="1">Membrane</location>
        <topology evidence="1">Multi-pass membrane protein</topology>
    </subcellularLocation>
</comment>
<feature type="transmembrane region" description="Helical" evidence="6">
    <location>
        <begin position="12"/>
        <end position="30"/>
    </location>
</feature>
<feature type="transmembrane region" description="Helical" evidence="6">
    <location>
        <begin position="290"/>
        <end position="308"/>
    </location>
</feature>
<dbReference type="InterPro" id="IPR037185">
    <property type="entry name" value="EmrE-like"/>
</dbReference>
<feature type="domain" description="EamA" evidence="7">
    <location>
        <begin position="159"/>
        <end position="307"/>
    </location>
</feature>
<dbReference type="Pfam" id="PF00892">
    <property type="entry name" value="EamA"/>
    <property type="match status" value="2"/>
</dbReference>
<evidence type="ECO:0000313" key="8">
    <source>
        <dbReference type="EMBL" id="THH34431.1"/>
    </source>
</evidence>
<gene>
    <name evidence="8" type="ORF">E4Z66_18545</name>
</gene>
<dbReference type="SUPFAM" id="SSF103481">
    <property type="entry name" value="Multidrug resistance efflux transporter EmrE"/>
    <property type="match status" value="2"/>
</dbReference>
<feature type="transmembrane region" description="Helical" evidence="6">
    <location>
        <begin position="127"/>
        <end position="145"/>
    </location>
</feature>
<evidence type="ECO:0000256" key="4">
    <source>
        <dbReference type="ARBA" id="ARBA00022989"/>
    </source>
</evidence>
<dbReference type="EMBL" id="SRKY01000006">
    <property type="protein sequence ID" value="THH34431.1"/>
    <property type="molecule type" value="Genomic_DNA"/>
</dbReference>
<evidence type="ECO:0000256" key="1">
    <source>
        <dbReference type="ARBA" id="ARBA00004141"/>
    </source>
</evidence>
<protein>
    <submittedName>
        <fullName evidence="8">DMT family transporter</fullName>
    </submittedName>
</protein>
<dbReference type="PANTHER" id="PTHR22911:SF6">
    <property type="entry name" value="SOLUTE CARRIER FAMILY 35 MEMBER G1"/>
    <property type="match status" value="1"/>
</dbReference>
<dbReference type="Proteomes" id="UP000306602">
    <property type="component" value="Unassembled WGS sequence"/>
</dbReference>
<feature type="transmembrane region" description="Helical" evidence="6">
    <location>
        <begin position="157"/>
        <end position="175"/>
    </location>
</feature>
<feature type="transmembrane region" description="Helical" evidence="6">
    <location>
        <begin position="236"/>
        <end position="253"/>
    </location>
</feature>
<keyword evidence="9" id="KW-1185">Reference proteome</keyword>
<feature type="transmembrane region" description="Helical" evidence="6">
    <location>
        <begin position="187"/>
        <end position="207"/>
    </location>
</feature>
<keyword evidence="3 6" id="KW-0812">Transmembrane</keyword>
<feature type="domain" description="EamA" evidence="7">
    <location>
        <begin position="11"/>
        <end position="142"/>
    </location>
</feature>
<dbReference type="Gene3D" id="1.10.3730.20">
    <property type="match status" value="2"/>
</dbReference>
<feature type="transmembrane region" description="Helical" evidence="6">
    <location>
        <begin position="42"/>
        <end position="60"/>
    </location>
</feature>
<keyword evidence="5 6" id="KW-0472">Membrane</keyword>
<reference evidence="8 9" key="1">
    <citation type="submission" date="2019-04" db="EMBL/GenBank/DDBJ databases">
        <title>Shimia ponticola sp. nov., isolated from seawater.</title>
        <authorList>
            <person name="Kim Y.-O."/>
            <person name="Yoon J.-H."/>
        </authorList>
    </citation>
    <scope>NUCLEOTIDE SEQUENCE [LARGE SCALE GENOMIC DNA]</scope>
    <source>
        <strain evidence="8 9">MYP11</strain>
    </source>
</reference>
<evidence type="ECO:0000256" key="3">
    <source>
        <dbReference type="ARBA" id="ARBA00022692"/>
    </source>
</evidence>
<evidence type="ECO:0000256" key="6">
    <source>
        <dbReference type="SAM" id="Phobius"/>
    </source>
</evidence>
<dbReference type="OrthoDB" id="9812899at2"/>
<comment type="caution">
    <text evidence="8">The sequence shown here is derived from an EMBL/GenBank/DDBJ whole genome shotgun (WGS) entry which is preliminary data.</text>
</comment>
<comment type="similarity">
    <text evidence="2">Belongs to the drug/metabolite transporter (DMT) superfamily. 10 TMS drug/metabolite exporter (DME) (TC 2.A.7.3) family.</text>
</comment>
<evidence type="ECO:0000256" key="5">
    <source>
        <dbReference type="ARBA" id="ARBA00023136"/>
    </source>
</evidence>
<evidence type="ECO:0000256" key="2">
    <source>
        <dbReference type="ARBA" id="ARBA00009853"/>
    </source>
</evidence>
<name>A0A4S4N8W3_9RHOB</name>
<organism evidence="8 9">
    <name type="scientific">Aliishimia ponticola</name>
    <dbReference type="NCBI Taxonomy" id="2499833"/>
    <lineage>
        <taxon>Bacteria</taxon>
        <taxon>Pseudomonadati</taxon>
        <taxon>Pseudomonadota</taxon>
        <taxon>Alphaproteobacteria</taxon>
        <taxon>Rhodobacterales</taxon>
        <taxon>Paracoccaceae</taxon>
        <taxon>Aliishimia</taxon>
    </lineage>
</organism>
<evidence type="ECO:0000259" key="7">
    <source>
        <dbReference type="Pfam" id="PF00892"/>
    </source>
</evidence>
<feature type="transmembrane region" description="Helical" evidence="6">
    <location>
        <begin position="72"/>
        <end position="95"/>
    </location>
</feature>
<keyword evidence="4 6" id="KW-1133">Transmembrane helix</keyword>
<accession>A0A4S4N8W3</accession>
<dbReference type="PANTHER" id="PTHR22911">
    <property type="entry name" value="ACYL-MALONYL CONDENSING ENZYME-RELATED"/>
    <property type="match status" value="1"/>
</dbReference>
<dbReference type="AlphaFoldDB" id="A0A4S4N8W3"/>
<proteinExistence type="inferred from homology"/>
<dbReference type="InterPro" id="IPR000620">
    <property type="entry name" value="EamA_dom"/>
</dbReference>
<dbReference type="GO" id="GO:0016020">
    <property type="term" value="C:membrane"/>
    <property type="evidence" value="ECO:0007669"/>
    <property type="project" value="UniProtKB-SubCell"/>
</dbReference>
<evidence type="ECO:0000313" key="9">
    <source>
        <dbReference type="Proteomes" id="UP000306602"/>
    </source>
</evidence>
<dbReference type="RefSeq" id="WP_136464572.1">
    <property type="nucleotide sequence ID" value="NZ_SRKY01000006.1"/>
</dbReference>